<feature type="compositionally biased region" description="Low complexity" evidence="2">
    <location>
        <begin position="644"/>
        <end position="655"/>
    </location>
</feature>
<feature type="compositionally biased region" description="Low complexity" evidence="2">
    <location>
        <begin position="20"/>
        <end position="31"/>
    </location>
</feature>
<feature type="compositionally biased region" description="Acidic residues" evidence="2">
    <location>
        <begin position="577"/>
        <end position="592"/>
    </location>
</feature>
<organism evidence="3">
    <name type="scientific">Eutreptiella gymnastica</name>
    <dbReference type="NCBI Taxonomy" id="73025"/>
    <lineage>
        <taxon>Eukaryota</taxon>
        <taxon>Discoba</taxon>
        <taxon>Euglenozoa</taxon>
        <taxon>Euglenida</taxon>
        <taxon>Spirocuta</taxon>
        <taxon>Euglenophyceae</taxon>
        <taxon>Eutreptiales</taxon>
        <taxon>Eutreptiaceae</taxon>
        <taxon>Eutreptiella</taxon>
    </lineage>
</organism>
<feature type="compositionally biased region" description="Acidic residues" evidence="2">
    <location>
        <begin position="920"/>
        <end position="938"/>
    </location>
</feature>
<name>A0A7S1HRL8_9EUGL</name>
<feature type="region of interest" description="Disordered" evidence="2">
    <location>
        <begin position="20"/>
        <end position="62"/>
    </location>
</feature>
<protein>
    <recommendedName>
        <fullName evidence="4">RRM domain-containing protein</fullName>
    </recommendedName>
</protein>
<feature type="compositionally biased region" description="Basic and acidic residues" evidence="2">
    <location>
        <begin position="1540"/>
        <end position="1549"/>
    </location>
</feature>
<feature type="compositionally biased region" description="Acidic residues" evidence="2">
    <location>
        <begin position="1087"/>
        <end position="1097"/>
    </location>
</feature>
<dbReference type="EMBL" id="HBGA01000162">
    <property type="protein sequence ID" value="CAD8989045.1"/>
    <property type="molecule type" value="Transcribed_RNA"/>
</dbReference>
<feature type="compositionally biased region" description="Basic and acidic residues" evidence="2">
    <location>
        <begin position="1262"/>
        <end position="1272"/>
    </location>
</feature>
<feature type="compositionally biased region" description="Acidic residues" evidence="2">
    <location>
        <begin position="967"/>
        <end position="977"/>
    </location>
</feature>
<feature type="compositionally biased region" description="Low complexity" evidence="2">
    <location>
        <begin position="517"/>
        <end position="527"/>
    </location>
</feature>
<dbReference type="GO" id="GO:0003676">
    <property type="term" value="F:nucleic acid binding"/>
    <property type="evidence" value="ECO:0007669"/>
    <property type="project" value="InterPro"/>
</dbReference>
<dbReference type="SUPFAM" id="SSF54928">
    <property type="entry name" value="RNA-binding domain, RBD"/>
    <property type="match status" value="1"/>
</dbReference>
<dbReference type="InterPro" id="IPR035979">
    <property type="entry name" value="RBD_domain_sf"/>
</dbReference>
<reference evidence="3" key="1">
    <citation type="submission" date="2021-01" db="EMBL/GenBank/DDBJ databases">
        <authorList>
            <person name="Corre E."/>
            <person name="Pelletier E."/>
            <person name="Niang G."/>
            <person name="Scheremetjew M."/>
            <person name="Finn R."/>
            <person name="Kale V."/>
            <person name="Holt S."/>
            <person name="Cochrane G."/>
            <person name="Meng A."/>
            <person name="Brown T."/>
            <person name="Cohen L."/>
        </authorList>
    </citation>
    <scope>NUCLEOTIDE SEQUENCE</scope>
    <source>
        <strain evidence="3">NIES-381</strain>
    </source>
</reference>
<feature type="region of interest" description="Disordered" evidence="2">
    <location>
        <begin position="504"/>
        <end position="1000"/>
    </location>
</feature>
<evidence type="ECO:0000313" key="3">
    <source>
        <dbReference type="EMBL" id="CAD8989045.1"/>
    </source>
</evidence>
<feature type="compositionally biased region" description="Low complexity" evidence="2">
    <location>
        <begin position="375"/>
        <end position="437"/>
    </location>
</feature>
<feature type="compositionally biased region" description="Acidic residues" evidence="2">
    <location>
        <begin position="1170"/>
        <end position="1182"/>
    </location>
</feature>
<feature type="compositionally biased region" description="Basic and acidic residues" evidence="2">
    <location>
        <begin position="736"/>
        <end position="912"/>
    </location>
</feature>
<gene>
    <name evidence="3" type="ORF">EGYM00392_LOCUS84</name>
</gene>
<accession>A0A7S1HRL8</accession>
<feature type="compositionally biased region" description="Basic and acidic residues" evidence="2">
    <location>
        <begin position="673"/>
        <end position="729"/>
    </location>
</feature>
<feature type="region of interest" description="Disordered" evidence="2">
    <location>
        <begin position="1162"/>
        <end position="1272"/>
    </location>
</feature>
<evidence type="ECO:0000256" key="1">
    <source>
        <dbReference type="SAM" id="Coils"/>
    </source>
</evidence>
<feature type="compositionally biased region" description="Acidic residues" evidence="2">
    <location>
        <begin position="1193"/>
        <end position="1209"/>
    </location>
</feature>
<feature type="compositionally biased region" description="Basic and acidic residues" evidence="2">
    <location>
        <begin position="604"/>
        <end position="643"/>
    </location>
</feature>
<sequence>MATLWSTQALNERLRENLRLQKLQQEQQKNQPAPTDHELPSSLPNSLALSPPLASPSPAPVDVQPVATLQVAPQTPTTELYSPVGTPSKGLTDTALRQHEGDSALAKVQRELKAKQAAEKELERQKRKLAKLRAGPKANTSIKRQWLSYVKNLLKPYYRNKLLDRSSFTDVCKKVIKPYDFKDVTSVPDTMHELATLTFYYAIPRLEMSRKELRSKAIQASRDLAAIGLADPKQRKQLQVKRHIYKQRLEDARRRIHECKSYKPAPRMHVLPDQSAITRKPQQLAPGELPDASADYNPTKVQWHVPPDPRVVPMLPPRLVQQLQEEQVARMKQLSLQVEASKAAAKELIEKKRAAAAALAAVVSEVTTPQEQMLARSATPARSRSRSASQSSRMSSSPARSMSRSLSAARSQSLASSRTPSASQSPAHSASQSPAYSVPRSASQTTSMRRRSVSLASEQDDAAARRPLTNREKQQRALQTRELLSKMQKHEEQLQEDSILALAQQRAASEASRRAASEASRAASLASDMSVSIARSQSVASAKPASIASHTSQSRATRTRMERDATRSASGPQVATEESESDSDAAAEEDELAALQQLQPMMTAEEREAKREELRSQRAAAKRQEQIDRARQRTREAAKRRTTEAMSGASSSSSSEGEEVGSDGERRMRRKRTKEEKEQRKLEIAHELRARERERVRKERVKERHDRGHIIEAARRHDEARERKDRQKGVEAAQEAAEKAERRRERERIRQEKEAERVRREEERRAEKARREEERKERRRLEKEKREQARQERERERQRQKEERRRERQRQREMERQREEELEKQREEEERRREEQERKEEEERRVREKERIARLKGKEKEEARKREREREKERRKQEREKEKAKEERKRKALEAQREAEERAEMEEARALLEEAAMAEKDEEEEPEAEEPGEEEPEDADGKAPDELWGSDEDEISEIQSEAKPSEDSDLDSEDYDPLAEAKKLREDSLAPSERSVRSAQSVVYMSTKYKRRIKQVKLEPVEPTRADQDVDDAVWLPQGLTLPEGVDEDEDEAFNTMALVEEAERTGARQVVQQRPRVAREYSVDMSESESEAEGGEGADSLFLGLGQRRVRRGGDADSDTEAGTSIRGPRSDAGTDLGTAYGTEGGLLAQSMVGLEVEIGSIHGTPSEMTEETDDTDDEGGINDLLLTGDLDFSDEGEEEEDEVDEDNLSQHTGSEVEGLDQRVQAAGIKKRKRRHRRAVTQSDVDAGQSSDDSEDAGLDEEQRAAKRQQHEEIKRLRIERAAQERRLQQMEWERKQADQLRSQQTKEREAMLQRLEDQRKRTEQSNTMLNPIDIEEYYEEFVASQTIRITNLQRPFGNNLLKAVLALEDPIQHFWISSNKAECYVSYLTVDGAKRLIARMDKKRWPEQGKELRIEFTDNSVFTDDGQFVLEQDLQERRKRAQQKKHQPVPLENIFQKTEATPSIFFMGTTAERVAANRRLARHIAKTLETRPDKSWSDDEEDESDDDLLLSSDEGADALLGGFDTPVNPSRNIVFAKPEPRIPKQEPRLSTLIA</sequence>
<keyword evidence="1" id="KW-0175">Coiled coil</keyword>
<feature type="compositionally biased region" description="Polar residues" evidence="2">
    <location>
        <begin position="1241"/>
        <end position="1252"/>
    </location>
</feature>
<feature type="compositionally biased region" description="Polar residues" evidence="2">
    <location>
        <begin position="529"/>
        <end position="540"/>
    </location>
</feature>
<proteinExistence type="predicted"/>
<feature type="region of interest" description="Disordered" evidence="2">
    <location>
        <begin position="1064"/>
        <end position="1140"/>
    </location>
</feature>
<feature type="compositionally biased region" description="Low complexity" evidence="2">
    <location>
        <begin position="40"/>
        <end position="52"/>
    </location>
</feature>
<evidence type="ECO:0000256" key="2">
    <source>
        <dbReference type="SAM" id="MobiDB-lite"/>
    </source>
</evidence>
<dbReference type="PANTHER" id="PTHR35480">
    <property type="entry name" value="MATERNAL EFFECT EMBRYO ARREST 22"/>
    <property type="match status" value="1"/>
</dbReference>
<feature type="coiled-coil region" evidence="1">
    <location>
        <begin position="105"/>
        <end position="135"/>
    </location>
</feature>
<feature type="compositionally biased region" description="Basic and acidic residues" evidence="2">
    <location>
        <begin position="979"/>
        <end position="988"/>
    </location>
</feature>
<feature type="compositionally biased region" description="Acidic residues" evidence="2">
    <location>
        <begin position="1500"/>
        <end position="1510"/>
    </location>
</feature>
<evidence type="ECO:0008006" key="4">
    <source>
        <dbReference type="Google" id="ProtNLM"/>
    </source>
</evidence>
<dbReference type="PANTHER" id="PTHR35480:SF1">
    <property type="entry name" value="MATERNAL EFFECT EMBRYO ARREST 22"/>
    <property type="match status" value="1"/>
</dbReference>
<feature type="region of interest" description="Disordered" evidence="2">
    <location>
        <begin position="1492"/>
        <end position="1556"/>
    </location>
</feature>
<feature type="region of interest" description="Disordered" evidence="2">
    <location>
        <begin position="364"/>
        <end position="477"/>
    </location>
</feature>
<feature type="compositionally biased region" description="Basic residues" evidence="2">
    <location>
        <begin position="1230"/>
        <end position="1240"/>
    </location>
</feature>